<accession>A0ABV1RH58</accession>
<dbReference type="SUPFAM" id="SSF75169">
    <property type="entry name" value="DsrEFH-like"/>
    <property type="match status" value="1"/>
</dbReference>
<keyword evidence="4" id="KW-0808">Transferase</keyword>
<name>A0ABV1RH58_9ALTE</name>
<evidence type="ECO:0000256" key="2">
    <source>
        <dbReference type="ARBA" id="ARBA00007067"/>
    </source>
</evidence>
<dbReference type="EMBL" id="JBELOE010000209">
    <property type="protein sequence ID" value="MER2492264.1"/>
    <property type="molecule type" value="Genomic_DNA"/>
</dbReference>
<evidence type="ECO:0000313" key="6">
    <source>
        <dbReference type="Proteomes" id="UP001467690"/>
    </source>
</evidence>
<dbReference type="Pfam" id="PF02635">
    <property type="entry name" value="DsrE"/>
    <property type="match status" value="1"/>
</dbReference>
<evidence type="ECO:0000313" key="5">
    <source>
        <dbReference type="EMBL" id="MER2492264.1"/>
    </source>
</evidence>
<dbReference type="Gene3D" id="3.40.1260.10">
    <property type="entry name" value="DsrEFH-like"/>
    <property type="match status" value="1"/>
</dbReference>
<dbReference type="NCBIfam" id="NF001237">
    <property type="entry name" value="PRK00207.1"/>
    <property type="match status" value="1"/>
</dbReference>
<dbReference type="Proteomes" id="UP001467690">
    <property type="component" value="Unassembled WGS sequence"/>
</dbReference>
<dbReference type="InterPro" id="IPR027396">
    <property type="entry name" value="DsrEFH-like"/>
</dbReference>
<comment type="similarity">
    <text evidence="2">Belongs to the DsrE/TusD family.</text>
</comment>
<sequence length="127" mass="14287">MARFLLFVTSSPEQQSALSAFQFAKQACQKHQLPAVFFYSDGVYIANELRSPPTDEFDLCQAWQTLAEQYKIELIICSAAAQRRGVLNLDEANYHGKSSYNLATPFRLGGLAEYVELQAQADKVLQF</sequence>
<reference evidence="5 6" key="1">
    <citation type="submission" date="2024-06" db="EMBL/GenBank/DDBJ databases">
        <authorList>
            <person name="Chen R.Y."/>
        </authorList>
    </citation>
    <scope>NUCLEOTIDE SEQUENCE [LARGE SCALE GENOMIC DNA]</scope>
    <source>
        <strain evidence="5 6">D2</strain>
    </source>
</reference>
<protein>
    <submittedName>
        <fullName evidence="5">Sulfurtransferase complex subunit TusD</fullName>
    </submittedName>
</protein>
<comment type="caution">
    <text evidence="5">The sequence shown here is derived from an EMBL/GenBank/DDBJ whole genome shotgun (WGS) entry which is preliminary data.</text>
</comment>
<evidence type="ECO:0000256" key="3">
    <source>
        <dbReference type="ARBA" id="ARBA00022490"/>
    </source>
</evidence>
<organism evidence="5 6">
    <name type="scientific">Catenovulum sediminis</name>
    <dbReference type="NCBI Taxonomy" id="1740262"/>
    <lineage>
        <taxon>Bacteria</taxon>
        <taxon>Pseudomonadati</taxon>
        <taxon>Pseudomonadota</taxon>
        <taxon>Gammaproteobacteria</taxon>
        <taxon>Alteromonadales</taxon>
        <taxon>Alteromonadaceae</taxon>
        <taxon>Catenovulum</taxon>
    </lineage>
</organism>
<comment type="subcellular location">
    <subcellularLocation>
        <location evidence="1">Cytoplasm</location>
    </subcellularLocation>
</comment>
<dbReference type="InterPro" id="IPR017463">
    <property type="entry name" value="Sulphur_relay_TusD/DsrE"/>
</dbReference>
<dbReference type="RefSeq" id="WP_143871630.1">
    <property type="nucleotide sequence ID" value="NZ_CP041660.1"/>
</dbReference>
<evidence type="ECO:0000256" key="1">
    <source>
        <dbReference type="ARBA" id="ARBA00004496"/>
    </source>
</evidence>
<dbReference type="PANTHER" id="PTHR34874">
    <property type="entry name" value="PROTEIN YCHN"/>
    <property type="match status" value="1"/>
</dbReference>
<dbReference type="InterPro" id="IPR003787">
    <property type="entry name" value="Sulphur_relay_DsrE/F-like"/>
</dbReference>
<gene>
    <name evidence="5" type="primary">tusD</name>
    <name evidence="5" type="ORF">ABS311_10275</name>
</gene>
<dbReference type="NCBIfam" id="TIGR03012">
    <property type="entry name" value="sulf_tusD_dsrE"/>
    <property type="match status" value="1"/>
</dbReference>
<keyword evidence="6" id="KW-1185">Reference proteome</keyword>
<keyword evidence="3" id="KW-0963">Cytoplasm</keyword>
<evidence type="ECO:0000256" key="4">
    <source>
        <dbReference type="ARBA" id="ARBA00022679"/>
    </source>
</evidence>
<proteinExistence type="inferred from homology"/>
<dbReference type="PANTHER" id="PTHR34874:SF3">
    <property type="entry name" value="SULFURTRANSFERASE TUSD"/>
    <property type="match status" value="1"/>
</dbReference>